<organism evidence="3 4">
    <name type="scientific">Agaricicola taiwanensis</name>
    <dbReference type="NCBI Taxonomy" id="591372"/>
    <lineage>
        <taxon>Bacteria</taxon>
        <taxon>Pseudomonadati</taxon>
        <taxon>Pseudomonadota</taxon>
        <taxon>Alphaproteobacteria</taxon>
        <taxon>Rhodobacterales</taxon>
        <taxon>Paracoccaceae</taxon>
        <taxon>Agaricicola</taxon>
    </lineage>
</organism>
<dbReference type="InterPro" id="IPR007621">
    <property type="entry name" value="TPM_dom"/>
</dbReference>
<keyword evidence="1" id="KW-0812">Transmembrane</keyword>
<evidence type="ECO:0000256" key="1">
    <source>
        <dbReference type="SAM" id="Phobius"/>
    </source>
</evidence>
<sequence length="205" mass="22201">MTDLLSPADRMRLTQAIRLAEAQTSGEIFVVAARASSDYRLWGTLWSAVIALLVPWPLYLAGWPGMPWLLVTQVVSFVLLSALLGTSFLAVRLTPGPIRRAATRKAALEQFLAHGIHTTEARTGVLIYVSLAEHAVEIIADDGIHDLVGAKAWEGVVEVIRTDARAGRLAEGIEKAISIVGATLAQHWPVGRGDKNELPDRIVVL</sequence>
<keyword evidence="4" id="KW-1185">Reference proteome</keyword>
<feature type="transmembrane region" description="Helical" evidence="1">
    <location>
        <begin position="41"/>
        <end position="62"/>
    </location>
</feature>
<accession>A0A8J2YF06</accession>
<reference evidence="3" key="2">
    <citation type="submission" date="2020-09" db="EMBL/GenBank/DDBJ databases">
        <authorList>
            <person name="Sun Q."/>
            <person name="Sedlacek I."/>
        </authorList>
    </citation>
    <scope>NUCLEOTIDE SEQUENCE</scope>
    <source>
        <strain evidence="3">CCM 7684</strain>
    </source>
</reference>
<name>A0A8J2YF06_9RHOB</name>
<dbReference type="AlphaFoldDB" id="A0A8J2YF06"/>
<dbReference type="RefSeq" id="WP_188407707.1">
    <property type="nucleotide sequence ID" value="NZ_BMCP01000001.1"/>
</dbReference>
<keyword evidence="1" id="KW-0472">Membrane</keyword>
<protein>
    <recommendedName>
        <fullName evidence="2">TPM domain-containing protein</fullName>
    </recommendedName>
</protein>
<evidence type="ECO:0000313" key="3">
    <source>
        <dbReference type="EMBL" id="GGE27469.1"/>
    </source>
</evidence>
<dbReference type="Proteomes" id="UP000602745">
    <property type="component" value="Unassembled WGS sequence"/>
</dbReference>
<gene>
    <name evidence="3" type="ORF">GCM10007276_00820</name>
</gene>
<dbReference type="Gene3D" id="3.10.310.50">
    <property type="match status" value="1"/>
</dbReference>
<keyword evidence="1" id="KW-1133">Transmembrane helix</keyword>
<reference evidence="3" key="1">
    <citation type="journal article" date="2014" name="Int. J. Syst. Evol. Microbiol.">
        <title>Complete genome sequence of Corynebacterium casei LMG S-19264T (=DSM 44701T), isolated from a smear-ripened cheese.</title>
        <authorList>
            <consortium name="US DOE Joint Genome Institute (JGI-PGF)"/>
            <person name="Walter F."/>
            <person name="Albersmeier A."/>
            <person name="Kalinowski J."/>
            <person name="Ruckert C."/>
        </authorList>
    </citation>
    <scope>NUCLEOTIDE SEQUENCE</scope>
    <source>
        <strain evidence="3">CCM 7684</strain>
    </source>
</reference>
<dbReference type="Pfam" id="PF04536">
    <property type="entry name" value="TPM_phosphatase"/>
    <property type="match status" value="1"/>
</dbReference>
<comment type="caution">
    <text evidence="3">The sequence shown here is derived from an EMBL/GenBank/DDBJ whole genome shotgun (WGS) entry which is preliminary data.</text>
</comment>
<dbReference type="PANTHER" id="PTHR30373">
    <property type="entry name" value="UPF0603 PROTEIN YGCG"/>
    <property type="match status" value="1"/>
</dbReference>
<proteinExistence type="predicted"/>
<feature type="transmembrane region" description="Helical" evidence="1">
    <location>
        <begin position="68"/>
        <end position="91"/>
    </location>
</feature>
<evidence type="ECO:0000259" key="2">
    <source>
        <dbReference type="Pfam" id="PF04536"/>
    </source>
</evidence>
<feature type="domain" description="TPM" evidence="2">
    <location>
        <begin position="106"/>
        <end position="180"/>
    </location>
</feature>
<dbReference type="EMBL" id="BMCP01000001">
    <property type="protein sequence ID" value="GGE27469.1"/>
    <property type="molecule type" value="Genomic_DNA"/>
</dbReference>
<dbReference type="PANTHER" id="PTHR30373:SF8">
    <property type="entry name" value="BLL7265 PROTEIN"/>
    <property type="match status" value="1"/>
</dbReference>
<evidence type="ECO:0000313" key="4">
    <source>
        <dbReference type="Proteomes" id="UP000602745"/>
    </source>
</evidence>